<dbReference type="EMBL" id="FOSB01000008">
    <property type="protein sequence ID" value="SFK14455.1"/>
    <property type="molecule type" value="Genomic_DNA"/>
</dbReference>
<feature type="domain" description="4Fe-4S ferredoxin-type" evidence="7">
    <location>
        <begin position="367"/>
        <end position="398"/>
    </location>
</feature>
<keyword evidence="3" id="KW-0560">Oxidoreductase</keyword>
<keyword evidence="2" id="KW-0479">Metal-binding</keyword>
<dbReference type="PROSITE" id="PS00198">
    <property type="entry name" value="4FE4S_FER_1"/>
    <property type="match status" value="2"/>
</dbReference>
<dbReference type="PANTHER" id="PTHR43255">
    <property type="entry name" value="IRON-SULFUR-BINDING OXIDOREDUCTASE FADF-RELATED-RELATED"/>
    <property type="match status" value="1"/>
</dbReference>
<evidence type="ECO:0000313" key="9">
    <source>
        <dbReference type="Proteomes" id="UP000183557"/>
    </source>
</evidence>
<dbReference type="SUPFAM" id="SSF46548">
    <property type="entry name" value="alpha-helical ferredoxin"/>
    <property type="match status" value="1"/>
</dbReference>
<evidence type="ECO:0000256" key="1">
    <source>
        <dbReference type="ARBA" id="ARBA00022485"/>
    </source>
</evidence>
<dbReference type="RefSeq" id="WP_075037162.1">
    <property type="nucleotide sequence ID" value="NZ_FOSB01000008.1"/>
</dbReference>
<accession>A0A1I3X456</accession>
<evidence type="ECO:0000256" key="3">
    <source>
        <dbReference type="ARBA" id="ARBA00023002"/>
    </source>
</evidence>
<evidence type="ECO:0000256" key="4">
    <source>
        <dbReference type="ARBA" id="ARBA00023004"/>
    </source>
</evidence>
<dbReference type="Proteomes" id="UP000183557">
    <property type="component" value="Unassembled WGS sequence"/>
</dbReference>
<evidence type="ECO:0000259" key="7">
    <source>
        <dbReference type="PROSITE" id="PS51379"/>
    </source>
</evidence>
<evidence type="ECO:0000256" key="6">
    <source>
        <dbReference type="SAM" id="Phobius"/>
    </source>
</evidence>
<dbReference type="InterPro" id="IPR036197">
    <property type="entry name" value="NarG-like_sf"/>
</dbReference>
<evidence type="ECO:0000256" key="5">
    <source>
        <dbReference type="ARBA" id="ARBA00023014"/>
    </source>
</evidence>
<dbReference type="SUPFAM" id="SSF103501">
    <property type="entry name" value="Respiratory nitrate reductase 1 gamma chain"/>
    <property type="match status" value="1"/>
</dbReference>
<keyword evidence="6" id="KW-1133">Transmembrane helix</keyword>
<gene>
    <name evidence="8" type="ORF">SAMN04487936_1084</name>
</gene>
<protein>
    <submittedName>
        <fullName evidence="8">Fe-S oxidoreductase</fullName>
    </submittedName>
</protein>
<keyword evidence="9" id="KW-1185">Reference proteome</keyword>
<keyword evidence="5" id="KW-0411">Iron-sulfur</keyword>
<evidence type="ECO:0000313" key="8">
    <source>
        <dbReference type="EMBL" id="SFK14455.1"/>
    </source>
</evidence>
<keyword evidence="4" id="KW-0408">Iron</keyword>
<feature type="transmembrane region" description="Helical" evidence="6">
    <location>
        <begin position="150"/>
        <end position="171"/>
    </location>
</feature>
<evidence type="ECO:0000256" key="2">
    <source>
        <dbReference type="ARBA" id="ARBA00022723"/>
    </source>
</evidence>
<dbReference type="GO" id="GO:0051539">
    <property type="term" value="F:4 iron, 4 sulfur cluster binding"/>
    <property type="evidence" value="ECO:0007669"/>
    <property type="project" value="UniProtKB-KW"/>
</dbReference>
<dbReference type="Gene3D" id="1.20.950.20">
    <property type="entry name" value="Transmembrane di-heme cytochromes, Chain C"/>
    <property type="match status" value="1"/>
</dbReference>
<dbReference type="InterPro" id="IPR009051">
    <property type="entry name" value="Helical_ferredxn"/>
</dbReference>
<name>A0A1I3X456_HALDA</name>
<dbReference type="InterPro" id="IPR017900">
    <property type="entry name" value="4Fe4S_Fe_S_CS"/>
</dbReference>
<keyword evidence="6" id="KW-0472">Membrane</keyword>
<dbReference type="Pfam" id="PF13183">
    <property type="entry name" value="Fer4_8"/>
    <property type="match status" value="1"/>
</dbReference>
<dbReference type="eggNOG" id="COG2181">
    <property type="taxonomic scope" value="Bacteria"/>
</dbReference>
<keyword evidence="1" id="KW-0004">4Fe-4S</keyword>
<dbReference type="eggNOG" id="COG0247">
    <property type="taxonomic scope" value="Bacteria"/>
</dbReference>
<feature type="transmembrane region" description="Helical" evidence="6">
    <location>
        <begin position="71"/>
        <end position="92"/>
    </location>
</feature>
<dbReference type="Pfam" id="PF02754">
    <property type="entry name" value="CCG"/>
    <property type="match status" value="2"/>
</dbReference>
<dbReference type="GO" id="GO:0046872">
    <property type="term" value="F:metal ion binding"/>
    <property type="evidence" value="ECO:0007669"/>
    <property type="project" value="UniProtKB-KW"/>
</dbReference>
<dbReference type="PROSITE" id="PS51379">
    <property type="entry name" value="4FE4S_FER_2"/>
    <property type="match status" value="2"/>
</dbReference>
<dbReference type="GO" id="GO:0005886">
    <property type="term" value="C:plasma membrane"/>
    <property type="evidence" value="ECO:0007669"/>
    <property type="project" value="TreeGrafter"/>
</dbReference>
<feature type="transmembrane region" description="Helical" evidence="6">
    <location>
        <begin position="112"/>
        <end position="130"/>
    </location>
</feature>
<dbReference type="InterPro" id="IPR017896">
    <property type="entry name" value="4Fe4S_Fe-S-bd"/>
</dbReference>
<sequence>MNPLLVANWILFLGVLVYGLYLFVRVVQTRVAYIKLGKKFEYDRRLKRRLQKIWIYVFGQKKLLKDKKSGIIHVMMFYGFILVQFGAIDFIWKGLAPDSHLPLGPFYPGFTFFQEIVTLTILVAVIWAFYRRYIEKLVRLKRGFKAGLVLIFIGTLMVTVLVGNGMGIIWHGHEGAWTEPVASGIASAFGWLPPVAAATVFFIMWWIHLLILLTFLVYVPQSKHAHLLAAPVNVFLSREEPPGKLKPINFEMDEDADEEDVSFGVGKIEDFNQLQMIDFYACVECGRCTNVCPASGSGKMLSPMDLIIKLRDHLTEKGAAVTGQSPWVPSYAFSGTEGNTLAQMSRSQGSDEAAATLDAVNSKSLIGDVITEEELWACTTCRNCEDACPVMNEHVDKIIDLRRYLVLTEGKMDADGQRAMMNIERQGNPWGLSKKEREDWRQLDEDVHIPTVKELKKSGEEFEYLFWVSSMGSYDNRSQKIAMAFAKLMNAADIKFAILGNKEQNSGDTARRMGNEFLFQELAEKNMKEFEKHNVKKIITIDPHAYNIFKNEYPDFGLEAEVYHHTEMLSEWLKEGRLKPEGVVNEKITYHDSCYLGRYNEVYQPPREVLEMIPGVEVVEMKRNRSNGMCCGAGGGMMWMEEKSGNRVNVARTEQALEVEPTMISSGCPFCLTMLSDGTKAKEVEEEVSTMDIAEILAKSMFEKTEEKTA</sequence>
<keyword evidence="6" id="KW-0812">Transmembrane</keyword>
<feature type="domain" description="4Fe-4S ferredoxin-type" evidence="7">
    <location>
        <begin position="273"/>
        <end position="303"/>
    </location>
</feature>
<dbReference type="AlphaFoldDB" id="A0A1I3X456"/>
<dbReference type="InterPro" id="IPR004017">
    <property type="entry name" value="Cys_rich_dom"/>
</dbReference>
<dbReference type="OrthoDB" id="9794954at2"/>
<dbReference type="GO" id="GO:0016491">
    <property type="term" value="F:oxidoreductase activity"/>
    <property type="evidence" value="ECO:0007669"/>
    <property type="project" value="UniProtKB-KW"/>
</dbReference>
<dbReference type="Gene3D" id="1.10.1060.10">
    <property type="entry name" value="Alpha-helical ferredoxin"/>
    <property type="match status" value="1"/>
</dbReference>
<dbReference type="STRING" id="240302.BN982_01076"/>
<proteinExistence type="predicted"/>
<reference evidence="9" key="1">
    <citation type="submission" date="2016-10" db="EMBL/GenBank/DDBJ databases">
        <authorList>
            <person name="Varghese N."/>
            <person name="Submissions S."/>
        </authorList>
    </citation>
    <scope>NUCLEOTIDE SEQUENCE [LARGE SCALE GENOMIC DNA]</scope>
    <source>
        <strain evidence="9">CGMCC 1.3704</strain>
    </source>
</reference>
<dbReference type="InterPro" id="IPR051460">
    <property type="entry name" value="HdrC_iron-sulfur_subunit"/>
</dbReference>
<feature type="transmembrane region" description="Helical" evidence="6">
    <location>
        <begin position="6"/>
        <end position="24"/>
    </location>
</feature>
<organism evidence="8 9">
    <name type="scientific">Halobacillus dabanensis</name>
    <dbReference type="NCBI Taxonomy" id="240302"/>
    <lineage>
        <taxon>Bacteria</taxon>
        <taxon>Bacillati</taxon>
        <taxon>Bacillota</taxon>
        <taxon>Bacilli</taxon>
        <taxon>Bacillales</taxon>
        <taxon>Bacillaceae</taxon>
        <taxon>Halobacillus</taxon>
    </lineage>
</organism>
<dbReference type="PANTHER" id="PTHR43255:SF1">
    <property type="entry name" value="IRON-SULFUR-BINDING OXIDOREDUCTASE FADF-RELATED"/>
    <property type="match status" value="1"/>
</dbReference>
<feature type="transmembrane region" description="Helical" evidence="6">
    <location>
        <begin position="191"/>
        <end position="219"/>
    </location>
</feature>